<accession>A0AAP0DK10</accession>
<feature type="region of interest" description="Disordered" evidence="2">
    <location>
        <begin position="1"/>
        <end position="101"/>
    </location>
</feature>
<feature type="compositionally biased region" description="Basic and acidic residues" evidence="2">
    <location>
        <begin position="27"/>
        <end position="44"/>
    </location>
</feature>
<feature type="coiled-coil region" evidence="1">
    <location>
        <begin position="437"/>
        <end position="471"/>
    </location>
</feature>
<protein>
    <submittedName>
        <fullName evidence="3">Uncharacterized protein</fullName>
    </submittedName>
</protein>
<sequence length="498" mass="57437">MYRSKRSMHIQNMSSNRNTMEPPTTHSHLEAHAKRHGPLEDYSDHTPMFHKIPFQPSSIPYVPQKSQSSTSTHGESSQSRPSLDNHASPERSSFEPTLDHENDLDDEYEMKLLNEVQILDEQGNILRTQKMRAKDIYKLKEGEKVLVHLNENDQPVKASAGLCTRFMTLLLKQPNLCPIEAKNWEEVKTGCGVGLIRELRAKFSIPQGENIDKVLLKHFNERYRSLKHRKKMRLFRSVAKTLNEANNIGVNNAQEMQYTEEEILHALDLVEPPPNISHYQWELYKSHLRSYESQKLSQSGKMARAEHLHSRTTGAKSFARLRDEFKLKHKRDANPLEFFELAYQTKEGTYLKDASRDFMDSANEEVSKKVSELGGSKSVDCEKRSAIEREVMTELMGPDRPRRARLGGARVTKSQATNFSLELRRMRGGNNSSQNQISTLLAQVQSQKKQIESQNQKMEAQDKEIQFLHQTIHEIRGEFRLFQSLFQENYGGLSSRTQ</sequence>
<feature type="compositionally biased region" description="Polar residues" evidence="2">
    <location>
        <begin position="9"/>
        <end position="26"/>
    </location>
</feature>
<organism evidence="3 4">
    <name type="scientific">Deinandra increscens subsp. villosa</name>
    <dbReference type="NCBI Taxonomy" id="3103831"/>
    <lineage>
        <taxon>Eukaryota</taxon>
        <taxon>Viridiplantae</taxon>
        <taxon>Streptophyta</taxon>
        <taxon>Embryophyta</taxon>
        <taxon>Tracheophyta</taxon>
        <taxon>Spermatophyta</taxon>
        <taxon>Magnoliopsida</taxon>
        <taxon>eudicotyledons</taxon>
        <taxon>Gunneridae</taxon>
        <taxon>Pentapetalae</taxon>
        <taxon>asterids</taxon>
        <taxon>campanulids</taxon>
        <taxon>Asterales</taxon>
        <taxon>Asteraceae</taxon>
        <taxon>Asteroideae</taxon>
        <taxon>Heliantheae alliance</taxon>
        <taxon>Madieae</taxon>
        <taxon>Madiinae</taxon>
        <taxon>Deinandra</taxon>
    </lineage>
</organism>
<dbReference type="PANTHER" id="PTHR33144">
    <property type="entry name" value="OS10G0409366 PROTEIN-RELATED"/>
    <property type="match status" value="1"/>
</dbReference>
<evidence type="ECO:0000313" key="3">
    <source>
        <dbReference type="EMBL" id="KAK9076071.1"/>
    </source>
</evidence>
<evidence type="ECO:0000256" key="2">
    <source>
        <dbReference type="SAM" id="MobiDB-lite"/>
    </source>
</evidence>
<keyword evidence="1" id="KW-0175">Coiled coil</keyword>
<name>A0AAP0DK10_9ASTR</name>
<dbReference type="AlphaFoldDB" id="A0AAP0DK10"/>
<gene>
    <name evidence="3" type="ORF">SSX86_004404</name>
</gene>
<evidence type="ECO:0000256" key="1">
    <source>
        <dbReference type="SAM" id="Coils"/>
    </source>
</evidence>
<dbReference type="PANTHER" id="PTHR33144:SF25">
    <property type="entry name" value="DUF4216 DOMAIN-CONTAINING PROTEIN"/>
    <property type="match status" value="1"/>
</dbReference>
<dbReference type="Proteomes" id="UP001408789">
    <property type="component" value="Unassembled WGS sequence"/>
</dbReference>
<feature type="compositionally biased region" description="Low complexity" evidence="2">
    <location>
        <begin position="66"/>
        <end position="79"/>
    </location>
</feature>
<reference evidence="3 4" key="1">
    <citation type="submission" date="2024-04" db="EMBL/GenBank/DDBJ databases">
        <title>The reference genome of an endangered Asteraceae, Deinandra increscens subsp. villosa, native to the Central Coast of California.</title>
        <authorList>
            <person name="Guilliams M."/>
            <person name="Hasenstab-Lehman K."/>
            <person name="Meyer R."/>
            <person name="Mcevoy S."/>
        </authorList>
    </citation>
    <scope>NUCLEOTIDE SEQUENCE [LARGE SCALE GENOMIC DNA]</scope>
    <source>
        <tissue evidence="3">Leaf</tissue>
    </source>
</reference>
<dbReference type="EMBL" id="JBCNJP010000007">
    <property type="protein sequence ID" value="KAK9076071.1"/>
    <property type="molecule type" value="Genomic_DNA"/>
</dbReference>
<dbReference type="Pfam" id="PF03004">
    <property type="entry name" value="Transposase_24"/>
    <property type="match status" value="1"/>
</dbReference>
<dbReference type="InterPro" id="IPR004252">
    <property type="entry name" value="Probable_transposase_24"/>
</dbReference>
<proteinExistence type="predicted"/>
<evidence type="ECO:0000313" key="4">
    <source>
        <dbReference type="Proteomes" id="UP001408789"/>
    </source>
</evidence>
<comment type="caution">
    <text evidence="3">The sequence shown here is derived from an EMBL/GenBank/DDBJ whole genome shotgun (WGS) entry which is preliminary data.</text>
</comment>
<feature type="compositionally biased region" description="Basic and acidic residues" evidence="2">
    <location>
        <begin position="87"/>
        <end position="101"/>
    </location>
</feature>
<keyword evidence="4" id="KW-1185">Reference proteome</keyword>